<organism evidence="1 2">
    <name type="scientific">Glossina pallidipes</name>
    <name type="common">Tsetse fly</name>
    <dbReference type="NCBI Taxonomy" id="7398"/>
    <lineage>
        <taxon>Eukaryota</taxon>
        <taxon>Metazoa</taxon>
        <taxon>Ecdysozoa</taxon>
        <taxon>Arthropoda</taxon>
        <taxon>Hexapoda</taxon>
        <taxon>Insecta</taxon>
        <taxon>Pterygota</taxon>
        <taxon>Neoptera</taxon>
        <taxon>Endopterygota</taxon>
        <taxon>Diptera</taxon>
        <taxon>Brachycera</taxon>
        <taxon>Muscomorpha</taxon>
        <taxon>Hippoboscoidea</taxon>
        <taxon>Glossinidae</taxon>
        <taxon>Glossina</taxon>
    </lineage>
</organism>
<evidence type="ECO:0000313" key="2">
    <source>
        <dbReference type="Proteomes" id="UP000092445"/>
    </source>
</evidence>
<dbReference type="AlphaFoldDB" id="A0A1A9ZHF6"/>
<protein>
    <submittedName>
        <fullName evidence="1">Uncharacterized protein</fullName>
    </submittedName>
</protein>
<dbReference type="STRING" id="7398.A0A1A9ZHF6"/>
<keyword evidence="2" id="KW-1185">Reference proteome</keyword>
<dbReference type="EnsemblMetazoa" id="GPAI014762-RA">
    <property type="protein sequence ID" value="GPAI014762-PA"/>
    <property type="gene ID" value="GPAI014762"/>
</dbReference>
<dbReference type="Proteomes" id="UP000092445">
    <property type="component" value="Unassembled WGS sequence"/>
</dbReference>
<dbReference type="VEuPathDB" id="VectorBase:GPAI014762"/>
<evidence type="ECO:0000313" key="1">
    <source>
        <dbReference type="EnsemblMetazoa" id="GPAI014762-PA"/>
    </source>
</evidence>
<name>A0A1A9ZHF6_GLOPL</name>
<reference evidence="2" key="1">
    <citation type="submission" date="2014-03" db="EMBL/GenBank/DDBJ databases">
        <authorList>
            <person name="Aksoy S."/>
            <person name="Warren W."/>
            <person name="Wilson R.K."/>
        </authorList>
    </citation>
    <scope>NUCLEOTIDE SEQUENCE [LARGE SCALE GENOMIC DNA]</scope>
    <source>
        <strain evidence="2">IAEA</strain>
    </source>
</reference>
<proteinExistence type="predicted"/>
<reference evidence="1" key="2">
    <citation type="submission" date="2020-05" db="UniProtKB">
        <authorList>
            <consortium name="EnsemblMetazoa"/>
        </authorList>
    </citation>
    <scope>IDENTIFICATION</scope>
    <source>
        <strain evidence="1">IAEA</strain>
    </source>
</reference>
<sequence>MSTKNVCEIFVNDNKEKKNRIEMDLSEDVCGFQCLQASHSSSASNENDSSFTVSTDDVEVVSRHANALQTDELPLFEIRDISPVRYENRSSFCRTSNVERLICKGCQDDSEFVTIQDVNAAIVTPGEQSDVNMSLRRTASLETIFEGVFLNTSPRHRRLRVGCRSRSRFHYNRLERRIFNRIDPRENIFLIRLPDYSLDISYITVYPSALPNVCPDFRI</sequence>
<accession>A0A1A9ZHF6</accession>